<evidence type="ECO:0000256" key="6">
    <source>
        <dbReference type="ARBA" id="ARBA00047315"/>
    </source>
</evidence>
<evidence type="ECO:0000256" key="5">
    <source>
        <dbReference type="ARBA" id="ARBA00023027"/>
    </source>
</evidence>
<dbReference type="Gene3D" id="3.40.50.720">
    <property type="entry name" value="NAD(P)-binding Rossmann-like Domain"/>
    <property type="match status" value="1"/>
</dbReference>
<reference evidence="10 11" key="1">
    <citation type="submission" date="2019-01" db="EMBL/GenBank/DDBJ databases">
        <title>Bacillus sp. M5HDSG1-1, whole genome shotgun sequence.</title>
        <authorList>
            <person name="Tuo L."/>
        </authorList>
    </citation>
    <scope>NUCLEOTIDE SEQUENCE [LARGE SCALE GENOMIC DNA]</scope>
    <source>
        <strain evidence="10 11">M5HDSG1-1</strain>
    </source>
</reference>
<comment type="caution">
    <text evidence="10">The sequence shown here is derived from an EMBL/GenBank/DDBJ whole genome shotgun (WGS) entry which is preliminary data.</text>
</comment>
<comment type="function">
    <text evidence="1">Catalyzes the irreversible reduction of 2,3-butanediol to (S)-acetoin in the presence of NADH.</text>
</comment>
<accession>A0A437KGA4</accession>
<evidence type="ECO:0000256" key="8">
    <source>
        <dbReference type="PIRSR" id="PIRSR614007-2"/>
    </source>
</evidence>
<comment type="similarity">
    <text evidence="2 9">Belongs to the short-chain dehydrogenases/reductases (SDR) family.</text>
</comment>
<feature type="binding site" evidence="8">
    <location>
        <position position="36"/>
    </location>
    <ligand>
        <name>NAD(+)</name>
        <dbReference type="ChEBI" id="CHEBI:57540"/>
    </ligand>
</feature>
<comment type="catalytic activity">
    <reaction evidence="6">
        <text>(S)-acetoin + NAD(+) = diacetyl + NADH + H(+)</text>
        <dbReference type="Rhea" id="RHEA:27286"/>
        <dbReference type="ChEBI" id="CHEBI:15378"/>
        <dbReference type="ChEBI" id="CHEBI:15687"/>
        <dbReference type="ChEBI" id="CHEBI:16583"/>
        <dbReference type="ChEBI" id="CHEBI:57540"/>
        <dbReference type="ChEBI" id="CHEBI:57945"/>
        <dbReference type="EC" id="1.1.1.304"/>
    </reaction>
</comment>
<feature type="binding site" evidence="8">
    <location>
        <begin position="15"/>
        <end position="17"/>
    </location>
    <ligand>
        <name>NAD(+)</name>
        <dbReference type="ChEBI" id="CHEBI:57540"/>
    </ligand>
</feature>
<dbReference type="SUPFAM" id="SSF51735">
    <property type="entry name" value="NAD(P)-binding Rossmann-fold domains"/>
    <property type="match status" value="1"/>
</dbReference>
<dbReference type="NCBIfam" id="TIGR02415">
    <property type="entry name" value="23BDH"/>
    <property type="match status" value="1"/>
</dbReference>
<evidence type="ECO:0000256" key="3">
    <source>
        <dbReference type="ARBA" id="ARBA00012848"/>
    </source>
</evidence>
<proteinExistence type="inferred from homology"/>
<evidence type="ECO:0000256" key="9">
    <source>
        <dbReference type="RuleBase" id="RU000363"/>
    </source>
</evidence>
<keyword evidence="4" id="KW-0560">Oxidoreductase</keyword>
<name>A0A437KGA4_9BACI</name>
<organism evidence="10 11">
    <name type="scientific">Niallia taxi</name>
    <dbReference type="NCBI Taxonomy" id="2499688"/>
    <lineage>
        <taxon>Bacteria</taxon>
        <taxon>Bacillati</taxon>
        <taxon>Bacillota</taxon>
        <taxon>Bacilli</taxon>
        <taxon>Bacillales</taxon>
        <taxon>Bacillaceae</taxon>
        <taxon>Niallia</taxon>
    </lineage>
</organism>
<dbReference type="Pfam" id="PF00106">
    <property type="entry name" value="adh_short"/>
    <property type="match status" value="1"/>
</dbReference>
<dbReference type="FunFam" id="3.40.50.720:FF:000084">
    <property type="entry name" value="Short-chain dehydrogenase reductase"/>
    <property type="match status" value="1"/>
</dbReference>
<dbReference type="InterPro" id="IPR020904">
    <property type="entry name" value="Sc_DH/Rdtase_CS"/>
</dbReference>
<dbReference type="InterPro" id="IPR014007">
    <property type="entry name" value="23BDH"/>
</dbReference>
<dbReference type="AlphaFoldDB" id="A0A437KGA4"/>
<keyword evidence="5 8" id="KW-0520">NAD</keyword>
<feature type="binding site" evidence="8">
    <location>
        <position position="155"/>
    </location>
    <ligand>
        <name>NAD(+)</name>
        <dbReference type="ChEBI" id="CHEBI:57540"/>
    </ligand>
</feature>
<dbReference type="PRINTS" id="PR00080">
    <property type="entry name" value="SDRFAMILY"/>
</dbReference>
<dbReference type="InterPro" id="IPR036291">
    <property type="entry name" value="NAD(P)-bd_dom_sf"/>
</dbReference>
<dbReference type="PANTHER" id="PTHR42760">
    <property type="entry name" value="SHORT-CHAIN DEHYDROGENASES/REDUCTASES FAMILY MEMBER"/>
    <property type="match status" value="1"/>
</dbReference>
<dbReference type="NCBIfam" id="NF005559">
    <property type="entry name" value="PRK07231.1"/>
    <property type="match status" value="1"/>
</dbReference>
<evidence type="ECO:0000256" key="4">
    <source>
        <dbReference type="ARBA" id="ARBA00023002"/>
    </source>
</evidence>
<evidence type="ECO:0000313" key="10">
    <source>
        <dbReference type="EMBL" id="RVT67321.1"/>
    </source>
</evidence>
<dbReference type="InterPro" id="IPR002347">
    <property type="entry name" value="SDR_fam"/>
</dbReference>
<dbReference type="PRINTS" id="PR00081">
    <property type="entry name" value="GDHRDH"/>
</dbReference>
<dbReference type="GO" id="GO:0008206">
    <property type="term" value="P:bile acid metabolic process"/>
    <property type="evidence" value="ECO:0007669"/>
    <property type="project" value="UniProtKB-ARBA"/>
</dbReference>
<feature type="binding site" evidence="8">
    <location>
        <position position="89"/>
    </location>
    <ligand>
        <name>NAD(+)</name>
        <dbReference type="ChEBI" id="CHEBI:57540"/>
    </ligand>
</feature>
<evidence type="ECO:0000313" key="11">
    <source>
        <dbReference type="Proteomes" id="UP000288024"/>
    </source>
</evidence>
<dbReference type="PANTHER" id="PTHR42760:SF121">
    <property type="entry name" value="3-OXOACYL-(ACYL-CARRIER-PROTEIN) REDUCTASE"/>
    <property type="match status" value="1"/>
</dbReference>
<dbReference type="EMBL" id="RZTZ01000001">
    <property type="protein sequence ID" value="RVT67321.1"/>
    <property type="molecule type" value="Genomic_DNA"/>
</dbReference>
<dbReference type="Proteomes" id="UP000288024">
    <property type="component" value="Unassembled WGS sequence"/>
</dbReference>
<evidence type="ECO:0000256" key="2">
    <source>
        <dbReference type="ARBA" id="ARBA00006484"/>
    </source>
</evidence>
<gene>
    <name evidence="10" type="ORF">EM808_02250</name>
</gene>
<feature type="binding site" evidence="8">
    <location>
        <position position="159"/>
    </location>
    <ligand>
        <name>NAD(+)</name>
        <dbReference type="ChEBI" id="CHEBI:57540"/>
    </ligand>
</feature>
<feature type="active site" description="Proton acceptor" evidence="7">
    <location>
        <position position="155"/>
    </location>
</feature>
<dbReference type="GO" id="GO:0048038">
    <property type="term" value="F:quinone binding"/>
    <property type="evidence" value="ECO:0007669"/>
    <property type="project" value="TreeGrafter"/>
</dbReference>
<protein>
    <recommendedName>
        <fullName evidence="3">diacetyl reductase [(S)-acetoin forming]</fullName>
        <ecNumber evidence="3">1.1.1.304</ecNumber>
    </recommendedName>
</protein>
<dbReference type="RefSeq" id="WP_127735199.1">
    <property type="nucleotide sequence ID" value="NZ_JARMUX010000006.1"/>
</dbReference>
<dbReference type="PROSITE" id="PS00061">
    <property type="entry name" value="ADH_SHORT"/>
    <property type="match status" value="1"/>
</dbReference>
<feature type="binding site" evidence="8">
    <location>
        <begin position="185"/>
        <end position="190"/>
    </location>
    <ligand>
        <name>NAD(+)</name>
        <dbReference type="ChEBI" id="CHEBI:57540"/>
    </ligand>
</feature>
<dbReference type="EC" id="1.1.1.304" evidence="3"/>
<evidence type="ECO:0000256" key="7">
    <source>
        <dbReference type="PIRSR" id="PIRSR614007-1"/>
    </source>
</evidence>
<sequence length="259" mass="27855">MNMDKKVAVITGSGQGIGKAIAERLGKDGFTIVISDVNEESANRTSIELMEKGIESMAVQANVSSKKEIENLVEQTVEQYGQLDVFINNAGIDQVDSILNISEEDVQKIFEVNVFGTLYGIQAAAVQMKKQGTGGKIINACSIAGHRAYSLLGAYSATKFAVKAWTQAAAEELASSKITVNSYCPGIVGTSMWDRIDAGMVEYMNLEKGQAFEQFSKSIALGRTQEPEDVANFVSFLASKDSDYMTGQSVLIDGGILYG</sequence>
<dbReference type="GO" id="GO:0052588">
    <property type="term" value="F:diacetyl reductase ((S)-acetoin forming) (NAD+) activity"/>
    <property type="evidence" value="ECO:0007669"/>
    <property type="project" value="UniProtKB-EC"/>
</dbReference>
<keyword evidence="11" id="KW-1185">Reference proteome</keyword>
<evidence type="ECO:0000256" key="1">
    <source>
        <dbReference type="ARBA" id="ARBA00003200"/>
    </source>
</evidence>
<dbReference type="GO" id="GO:0045150">
    <property type="term" value="P:acetoin catabolic process"/>
    <property type="evidence" value="ECO:0007669"/>
    <property type="project" value="InterPro"/>
</dbReference>
<dbReference type="GO" id="GO:0006633">
    <property type="term" value="P:fatty acid biosynthetic process"/>
    <property type="evidence" value="ECO:0007669"/>
    <property type="project" value="TreeGrafter"/>
</dbReference>